<dbReference type="GeneID" id="108807871"/>
<reference evidence="6" key="2">
    <citation type="submission" date="2025-08" db="UniProtKB">
        <authorList>
            <consortium name="RefSeq"/>
        </authorList>
    </citation>
    <scope>IDENTIFICATION</scope>
    <source>
        <tissue evidence="6">Leaf</tissue>
    </source>
</reference>
<feature type="region of interest" description="Disordered" evidence="2">
    <location>
        <begin position="1"/>
        <end position="43"/>
    </location>
</feature>
<evidence type="ECO:0000313" key="5">
    <source>
        <dbReference type="Proteomes" id="UP000504610"/>
    </source>
</evidence>
<dbReference type="PROSITE" id="PS50878">
    <property type="entry name" value="RT_POL"/>
    <property type="match status" value="1"/>
</dbReference>
<name>A0A9W3BUP6_RAPSA</name>
<dbReference type="Proteomes" id="UP000504610">
    <property type="component" value="Chromosome 6"/>
</dbReference>
<dbReference type="GO" id="GO:0008270">
    <property type="term" value="F:zinc ion binding"/>
    <property type="evidence" value="ECO:0007669"/>
    <property type="project" value="UniProtKB-KW"/>
</dbReference>
<dbReference type="Pfam" id="PF13966">
    <property type="entry name" value="zf-RVT"/>
    <property type="match status" value="1"/>
</dbReference>
<dbReference type="PANTHER" id="PTHR33116">
    <property type="entry name" value="REVERSE TRANSCRIPTASE ZINC-BINDING DOMAIN-CONTAINING PROTEIN-RELATED-RELATED"/>
    <property type="match status" value="1"/>
</dbReference>
<feature type="domain" description="Reverse transcriptase" evidence="4">
    <location>
        <begin position="743"/>
        <end position="1021"/>
    </location>
</feature>
<keyword evidence="1" id="KW-0862">Zinc</keyword>
<organism evidence="5 6">
    <name type="scientific">Raphanus sativus</name>
    <name type="common">Radish</name>
    <name type="synonym">Raphanus raphanistrum var. sativus</name>
    <dbReference type="NCBI Taxonomy" id="3726"/>
    <lineage>
        <taxon>Eukaryota</taxon>
        <taxon>Viridiplantae</taxon>
        <taxon>Streptophyta</taxon>
        <taxon>Embryophyta</taxon>
        <taxon>Tracheophyta</taxon>
        <taxon>Spermatophyta</taxon>
        <taxon>Magnoliopsida</taxon>
        <taxon>eudicotyledons</taxon>
        <taxon>Gunneridae</taxon>
        <taxon>Pentapetalae</taxon>
        <taxon>rosids</taxon>
        <taxon>malvids</taxon>
        <taxon>Brassicales</taxon>
        <taxon>Brassicaceae</taxon>
        <taxon>Brassiceae</taxon>
        <taxon>Raphanus</taxon>
    </lineage>
</organism>
<dbReference type="OrthoDB" id="1021566at2759"/>
<feature type="compositionally biased region" description="Low complexity" evidence="2">
    <location>
        <begin position="21"/>
        <end position="37"/>
    </location>
</feature>
<dbReference type="PANTHER" id="PTHR33116:SF80">
    <property type="entry name" value="REVERSE TRANSCRIPTASE ZINC-BINDING DOMAIN-CONTAINING PROTEIN"/>
    <property type="match status" value="1"/>
</dbReference>
<accession>A0A9W3BUP6</accession>
<dbReference type="KEGG" id="rsz:108807871"/>
<dbReference type="PROSITE" id="PS50158">
    <property type="entry name" value="ZF_CCHC"/>
    <property type="match status" value="1"/>
</dbReference>
<reference evidence="5" key="1">
    <citation type="journal article" date="2019" name="Database">
        <title>The radish genome database (RadishGD): an integrated information resource for radish genomics.</title>
        <authorList>
            <person name="Yu H.J."/>
            <person name="Baek S."/>
            <person name="Lee Y.J."/>
            <person name="Cho A."/>
            <person name="Mun J.H."/>
        </authorList>
    </citation>
    <scope>NUCLEOTIDE SEQUENCE [LARGE SCALE GENOMIC DNA]</scope>
    <source>
        <strain evidence="5">cv. WK10039</strain>
    </source>
</reference>
<evidence type="ECO:0000313" key="6">
    <source>
        <dbReference type="RefSeq" id="XP_056842969.1"/>
    </source>
</evidence>
<dbReference type="RefSeq" id="XP_056842969.1">
    <property type="nucleotide sequence ID" value="XM_056986989.1"/>
</dbReference>
<dbReference type="InterPro" id="IPR026960">
    <property type="entry name" value="RVT-Znf"/>
</dbReference>
<keyword evidence="1" id="KW-0479">Metal-binding</keyword>
<evidence type="ECO:0000256" key="1">
    <source>
        <dbReference type="PROSITE-ProRule" id="PRU00047"/>
    </source>
</evidence>
<dbReference type="InterPro" id="IPR000477">
    <property type="entry name" value="RT_dom"/>
</dbReference>
<dbReference type="InterPro" id="IPR001878">
    <property type="entry name" value="Znf_CCHC"/>
</dbReference>
<feature type="region of interest" description="Disordered" evidence="2">
    <location>
        <begin position="319"/>
        <end position="359"/>
    </location>
</feature>
<keyword evidence="1" id="KW-0863">Zinc-finger</keyword>
<dbReference type="SUPFAM" id="SSF56672">
    <property type="entry name" value="DNA/RNA polymerases"/>
    <property type="match status" value="1"/>
</dbReference>
<dbReference type="InterPro" id="IPR043502">
    <property type="entry name" value="DNA/RNA_pol_sf"/>
</dbReference>
<dbReference type="InterPro" id="IPR036691">
    <property type="entry name" value="Endo/exonu/phosph_ase_sf"/>
</dbReference>
<evidence type="ECO:0000256" key="2">
    <source>
        <dbReference type="SAM" id="MobiDB-lite"/>
    </source>
</evidence>
<dbReference type="Gene3D" id="3.60.10.10">
    <property type="entry name" value="Endonuclease/exonuclease/phosphatase"/>
    <property type="match status" value="1"/>
</dbReference>
<feature type="domain" description="CCHC-type" evidence="3">
    <location>
        <begin position="234"/>
        <end position="249"/>
    </location>
</feature>
<feature type="compositionally biased region" description="Low complexity" evidence="2">
    <location>
        <begin position="1"/>
        <end position="14"/>
    </location>
</feature>
<evidence type="ECO:0000259" key="3">
    <source>
        <dbReference type="PROSITE" id="PS50158"/>
    </source>
</evidence>
<evidence type="ECO:0000259" key="4">
    <source>
        <dbReference type="PROSITE" id="PS50878"/>
    </source>
</evidence>
<sequence>MSSPSSPSPQSTDPSDGKEVSLSPDSSNSPDSDSSSPILKTSIPTQIPSAAAPTYAQRLKNSLRNLRKIDSPITQIDGIPVVQAPPSIILQESWKDHIVAKFHGKMPDQRKIFADLNPVWGKWDWQVSNCGLFAFPWDSEASWEDYELTSAPTWVVMKDVPLPLYSLHGLSVIASAIGEPLHTEKSYLEPFHLGDTKVKVEITLAAAPPKAVIVKDSQGFSVKVNVEYPRLPPKCCNCGKFGHLLNCCPMPLSKQLLSKSSDKVVLKQKESQMQPGSDIAQVKIKDTSLVEIVEEHSVVQLQSQDATSDYDVGEDCVEVPVEQSGKDPKQRRVLSSANSDTAQKENSEVATVTDGSEPPDTAIAETRTEESNAQGIVNSTFSGWRWDHNYQHAANGRIWVLWDPALSVMVYKKSDQFILCGVMDTVSGVAFTVAFIYGLHTNIRRRELWRDLSVLKQTSPLSQSSWLILGDFNQILAANEHYSVQPHDPPLTGMGDLRQCFEDIEVSDLASRGAFFTWTNCRKADPILRKLDRTVVNDKWRSDFPYSVAVFDPPGGSDRSPCLVMLESEVVRKKKAFKYFSFISSHPDFALKLRDKTKEAFEELQALQLSLLTDPDEERFRAEYDARERWAFFASAQEIFFRTKSRIRWLRDSDANTRFFHQAVLARQAINAIRYLRDNLGERVVNVDQIKDMIIAYFTSLLGSENLEVSPLSVVEIQGLHPYQFFLDAWDIVGEDAVAAVKEFFTSGRMLHKFNATAIALIPKVVGADELSKFRLVSCCSTIYKVIARLLKKRLNLIIPEAVQLNQVGFIKGRLLCENVLLASELVVDFHKRGPVTRGCLQIDLTKAYDNISWPFLLNVLKAFKLPEVFINWINQCISTPSYSISFNGELIGCFPGKKGLRQGDPISSLLFVLVMDILSKVLDRGAVNGRFGIHPKCDVPLITHLSFADDVLLFFDGKEDSLRGLLQILEEFKGFSGLSLNRSKSAVLFDGGQVNATRAIAERHGLKRGSFPLRYLGVPLTTKKLRKQDYQPLLDNLMGRFSSWTVKYLSFAGRLELLKSESQLQQEAQRFAGRLFVPLRAVEVSVFDVWSLGIRSDSWIWKSLYQLRGIARQFVICEVASGISASFWEDNWTGLGPLISLVGELGPMTSCLQRSATVSEVLVNGSWWLSASRSRNRVISLLKESLLDPHPIAQSEEEDEYKWKIGANTPKASFSSADTWEHFYNTHPEVNWHQSVWFKGAIQKHAFVVWLAKLNRLATKERMHHWNPQVWSFFFTRLHLVPPNLLDDAIEWLKAPTRNKNVNLIAKLAFQASLYGI</sequence>
<protein>
    <submittedName>
        <fullName evidence="6">Uncharacterized protein LOC108807871</fullName>
    </submittedName>
</protein>
<dbReference type="CDD" id="cd01650">
    <property type="entry name" value="RT_nLTR_like"/>
    <property type="match status" value="1"/>
</dbReference>
<dbReference type="Pfam" id="PF00078">
    <property type="entry name" value="RVT_1"/>
    <property type="match status" value="1"/>
</dbReference>
<dbReference type="GO" id="GO:0003676">
    <property type="term" value="F:nucleic acid binding"/>
    <property type="evidence" value="ECO:0007669"/>
    <property type="project" value="InterPro"/>
</dbReference>
<dbReference type="SUPFAM" id="SSF56219">
    <property type="entry name" value="DNase I-like"/>
    <property type="match status" value="1"/>
</dbReference>
<proteinExistence type="predicted"/>
<gene>
    <name evidence="6" type="primary">LOC108807871</name>
</gene>
<keyword evidence="5" id="KW-1185">Reference proteome</keyword>